<evidence type="ECO:0000256" key="4">
    <source>
        <dbReference type="ARBA" id="ARBA00023163"/>
    </source>
</evidence>
<evidence type="ECO:0000256" key="3">
    <source>
        <dbReference type="ARBA" id="ARBA00023125"/>
    </source>
</evidence>
<gene>
    <name evidence="8" type="ORF">KP509_20G028400</name>
</gene>
<comment type="caution">
    <text evidence="8">The sequence shown here is derived from an EMBL/GenBank/DDBJ whole genome shotgun (WGS) entry which is preliminary data.</text>
</comment>
<dbReference type="PANTHER" id="PTHR48019">
    <property type="entry name" value="SERUM RESPONSE FACTOR HOMOLOG"/>
    <property type="match status" value="1"/>
</dbReference>
<dbReference type="GO" id="GO:0045944">
    <property type="term" value="P:positive regulation of transcription by RNA polymerase II"/>
    <property type="evidence" value="ECO:0007669"/>
    <property type="project" value="InterPro"/>
</dbReference>
<accession>A0A8T2SE10</accession>
<dbReference type="InterPro" id="IPR036879">
    <property type="entry name" value="TF_MADSbox_sf"/>
</dbReference>
<evidence type="ECO:0000313" key="8">
    <source>
        <dbReference type="EMBL" id="KAH7331346.1"/>
    </source>
</evidence>
<dbReference type="SMART" id="SM00432">
    <property type="entry name" value="MADS"/>
    <property type="match status" value="1"/>
</dbReference>
<protein>
    <recommendedName>
        <fullName evidence="7">MADS-box domain-containing protein</fullName>
    </recommendedName>
</protein>
<dbReference type="OrthoDB" id="601557at2759"/>
<dbReference type="PROSITE" id="PS50066">
    <property type="entry name" value="MADS_BOX_2"/>
    <property type="match status" value="1"/>
</dbReference>
<name>A0A8T2SE10_CERRI</name>
<dbReference type="Proteomes" id="UP000825935">
    <property type="component" value="Chromosome 20"/>
</dbReference>
<dbReference type="InterPro" id="IPR002100">
    <property type="entry name" value="TF_MADSbox"/>
</dbReference>
<keyword evidence="4" id="KW-0804">Transcription</keyword>
<dbReference type="PRINTS" id="PR00404">
    <property type="entry name" value="MADSDOMAIN"/>
</dbReference>
<evidence type="ECO:0000256" key="1">
    <source>
        <dbReference type="ARBA" id="ARBA00004123"/>
    </source>
</evidence>
<feature type="domain" description="MADS-box" evidence="7">
    <location>
        <begin position="18"/>
        <end position="66"/>
    </location>
</feature>
<evidence type="ECO:0000256" key="5">
    <source>
        <dbReference type="ARBA" id="ARBA00023242"/>
    </source>
</evidence>
<dbReference type="GO" id="GO:0046983">
    <property type="term" value="F:protein dimerization activity"/>
    <property type="evidence" value="ECO:0007669"/>
    <property type="project" value="InterPro"/>
</dbReference>
<evidence type="ECO:0000256" key="2">
    <source>
        <dbReference type="ARBA" id="ARBA00023015"/>
    </source>
</evidence>
<keyword evidence="5" id="KW-0539">Nucleus</keyword>
<dbReference type="InterPro" id="IPR050142">
    <property type="entry name" value="MADS-box/MEF2_TF"/>
</dbReference>
<dbReference type="CDD" id="cd00266">
    <property type="entry name" value="MADS_SRF_like"/>
    <property type="match status" value="1"/>
</dbReference>
<dbReference type="GO" id="GO:0000987">
    <property type="term" value="F:cis-regulatory region sequence-specific DNA binding"/>
    <property type="evidence" value="ECO:0007669"/>
    <property type="project" value="InterPro"/>
</dbReference>
<evidence type="ECO:0000313" key="9">
    <source>
        <dbReference type="Proteomes" id="UP000825935"/>
    </source>
</evidence>
<evidence type="ECO:0000256" key="6">
    <source>
        <dbReference type="SAM" id="Coils"/>
    </source>
</evidence>
<keyword evidence="6" id="KW-0175">Coiled coil</keyword>
<organism evidence="8 9">
    <name type="scientific">Ceratopteris richardii</name>
    <name type="common">Triangle waterfern</name>
    <dbReference type="NCBI Taxonomy" id="49495"/>
    <lineage>
        <taxon>Eukaryota</taxon>
        <taxon>Viridiplantae</taxon>
        <taxon>Streptophyta</taxon>
        <taxon>Embryophyta</taxon>
        <taxon>Tracheophyta</taxon>
        <taxon>Polypodiopsida</taxon>
        <taxon>Polypodiidae</taxon>
        <taxon>Polypodiales</taxon>
        <taxon>Pteridineae</taxon>
        <taxon>Pteridaceae</taxon>
        <taxon>Parkerioideae</taxon>
        <taxon>Ceratopteris</taxon>
    </lineage>
</organism>
<dbReference type="GO" id="GO:0000981">
    <property type="term" value="F:DNA-binding transcription factor activity, RNA polymerase II-specific"/>
    <property type="evidence" value="ECO:0007669"/>
    <property type="project" value="InterPro"/>
</dbReference>
<dbReference type="AlphaFoldDB" id="A0A8T2SE10"/>
<dbReference type="Gene3D" id="3.40.1810.10">
    <property type="entry name" value="Transcription factor, MADS-box"/>
    <property type="match status" value="1"/>
</dbReference>
<reference evidence="8" key="1">
    <citation type="submission" date="2021-08" db="EMBL/GenBank/DDBJ databases">
        <title>WGS assembly of Ceratopteris richardii.</title>
        <authorList>
            <person name="Marchant D.B."/>
            <person name="Chen G."/>
            <person name="Jenkins J."/>
            <person name="Shu S."/>
            <person name="Leebens-Mack J."/>
            <person name="Grimwood J."/>
            <person name="Schmutz J."/>
            <person name="Soltis P."/>
            <person name="Soltis D."/>
            <person name="Chen Z.-H."/>
        </authorList>
    </citation>
    <scope>NUCLEOTIDE SEQUENCE</scope>
    <source>
        <strain evidence="8">Whitten #5841</strain>
        <tissue evidence="8">Leaf</tissue>
    </source>
</reference>
<keyword evidence="3" id="KW-0238">DNA-binding</keyword>
<sequence length="537" mass="60945">MKLEHEYAFVIMFVNAETGRAKIPITWIKSDASRHVTFTKRRKGLKKKVEELAILCGVEVCLICFAPQAGKSSSTPYSWGLPGVAHVINKYRSLSKEEQDKKKLDNTSLLEQQIKKLKVELKLKMEQNRKFENERAIDLWDERLNGYGIDELKQLAEIVLYQTRQVHEKISYVSRQQNDLLQGFCKTPEHHTGGSPLFSTENTIAGNSAREELDILNSTQHNDDVTMSVQVDSYQQLAGNLNKYDNSSQHANFSYGGAIASNSEPYQQGLVTQISLLGLPAYIDQQKASISFDNGANCNFGDHHFRPDVSSVVTLSTDMSYPLGKSLKMDKQEYISEPHNDASTSSQRSLARIKLDEQTEQHLLSNFTLQEAVYLWSDPQRQFDYPLHRSMQYSSEEQWTDKKQIDTNGLCSYSHSIPLGTYVQGFQDVSDVHPVNQSNRRNAVEESSAQSRTIFLNTNIQQLENIEVAQISEEYKEGGEHKLPRDHGYFTWSMEDGNTEMSLHQSHILAVEDAASELENSLTDLDSSMKDGNDQQH</sequence>
<dbReference type="EMBL" id="CM035425">
    <property type="protein sequence ID" value="KAH7331346.1"/>
    <property type="molecule type" value="Genomic_DNA"/>
</dbReference>
<keyword evidence="2" id="KW-0805">Transcription regulation</keyword>
<comment type="subcellular location">
    <subcellularLocation>
        <location evidence="1">Nucleus</location>
    </subcellularLocation>
</comment>
<dbReference type="GO" id="GO:0005634">
    <property type="term" value="C:nucleus"/>
    <property type="evidence" value="ECO:0007669"/>
    <property type="project" value="UniProtKB-SubCell"/>
</dbReference>
<feature type="coiled-coil region" evidence="6">
    <location>
        <begin position="107"/>
        <end position="134"/>
    </location>
</feature>
<evidence type="ECO:0000259" key="7">
    <source>
        <dbReference type="PROSITE" id="PS50066"/>
    </source>
</evidence>
<keyword evidence="9" id="KW-1185">Reference proteome</keyword>
<dbReference type="InterPro" id="IPR033897">
    <property type="entry name" value="SRF-like_MADS-box"/>
</dbReference>
<dbReference type="Pfam" id="PF00319">
    <property type="entry name" value="SRF-TF"/>
    <property type="match status" value="1"/>
</dbReference>
<dbReference type="SUPFAM" id="SSF55455">
    <property type="entry name" value="SRF-like"/>
    <property type="match status" value="1"/>
</dbReference>
<proteinExistence type="predicted"/>